<proteinExistence type="predicted"/>
<accession>A0A0F9N2I0</accession>
<reference evidence="1" key="1">
    <citation type="journal article" date="2015" name="Nature">
        <title>Complex archaea that bridge the gap between prokaryotes and eukaryotes.</title>
        <authorList>
            <person name="Spang A."/>
            <person name="Saw J.H."/>
            <person name="Jorgensen S.L."/>
            <person name="Zaremba-Niedzwiedzka K."/>
            <person name="Martijn J."/>
            <person name="Lind A.E."/>
            <person name="van Eijk R."/>
            <person name="Schleper C."/>
            <person name="Guy L."/>
            <person name="Ettema T.J."/>
        </authorList>
    </citation>
    <scope>NUCLEOTIDE SEQUENCE</scope>
</reference>
<dbReference type="EMBL" id="LAZR01008924">
    <property type="protein sequence ID" value="KKM75732.1"/>
    <property type="molecule type" value="Genomic_DNA"/>
</dbReference>
<protein>
    <submittedName>
        <fullName evidence="1">Uncharacterized protein</fullName>
    </submittedName>
</protein>
<comment type="caution">
    <text evidence="1">The sequence shown here is derived from an EMBL/GenBank/DDBJ whole genome shotgun (WGS) entry which is preliminary data.</text>
</comment>
<dbReference type="AlphaFoldDB" id="A0A0F9N2I0"/>
<gene>
    <name evidence="1" type="ORF">LCGC14_1387270</name>
</gene>
<sequence length="115" mass="12570">MSRNIVGPVGRLVEVSKAINTNWFGSNISPITGHGNAVRHTLQVRVATTSVVKLLFDDGTDTDLPFLLNNGSSLIANAVYIFDIILLTGQSYNIQHETDTQNVFVNIVESRDITV</sequence>
<name>A0A0F9N2I0_9ZZZZ</name>
<evidence type="ECO:0000313" key="1">
    <source>
        <dbReference type="EMBL" id="KKM75732.1"/>
    </source>
</evidence>
<organism evidence="1">
    <name type="scientific">marine sediment metagenome</name>
    <dbReference type="NCBI Taxonomy" id="412755"/>
    <lineage>
        <taxon>unclassified sequences</taxon>
        <taxon>metagenomes</taxon>
        <taxon>ecological metagenomes</taxon>
    </lineage>
</organism>